<keyword evidence="3" id="KW-1185">Reference proteome</keyword>
<reference evidence="2 3" key="1">
    <citation type="journal article" date="2020" name="bioRxiv">
        <title>Sequence and annotation of 42 cannabis genomes reveals extensive copy number variation in cannabinoid synthesis and pathogen resistance genes.</title>
        <authorList>
            <person name="Mckernan K.J."/>
            <person name="Helbert Y."/>
            <person name="Kane L.T."/>
            <person name="Ebling H."/>
            <person name="Zhang L."/>
            <person name="Liu B."/>
            <person name="Eaton Z."/>
            <person name="Mclaughlin S."/>
            <person name="Kingan S."/>
            <person name="Baybayan P."/>
            <person name="Concepcion G."/>
            <person name="Jordan M."/>
            <person name="Riva A."/>
            <person name="Barbazuk W."/>
            <person name="Harkins T."/>
        </authorList>
    </citation>
    <scope>NUCLEOTIDE SEQUENCE [LARGE SCALE GENOMIC DNA]</scope>
    <source>
        <strain evidence="3">cv. Jamaican Lion 4</strain>
        <tissue evidence="2">Leaf</tissue>
    </source>
</reference>
<evidence type="ECO:0000256" key="1">
    <source>
        <dbReference type="SAM" id="MobiDB-lite"/>
    </source>
</evidence>
<proteinExistence type="predicted"/>
<organism evidence="2 3">
    <name type="scientific">Cannabis sativa</name>
    <name type="common">Hemp</name>
    <name type="synonym">Marijuana</name>
    <dbReference type="NCBI Taxonomy" id="3483"/>
    <lineage>
        <taxon>Eukaryota</taxon>
        <taxon>Viridiplantae</taxon>
        <taxon>Streptophyta</taxon>
        <taxon>Embryophyta</taxon>
        <taxon>Tracheophyta</taxon>
        <taxon>Spermatophyta</taxon>
        <taxon>Magnoliopsida</taxon>
        <taxon>eudicotyledons</taxon>
        <taxon>Gunneridae</taxon>
        <taxon>Pentapetalae</taxon>
        <taxon>rosids</taxon>
        <taxon>fabids</taxon>
        <taxon>Rosales</taxon>
        <taxon>Cannabaceae</taxon>
        <taxon>Cannabis</taxon>
    </lineage>
</organism>
<dbReference type="AlphaFoldDB" id="A0A7J6F5V7"/>
<feature type="region of interest" description="Disordered" evidence="1">
    <location>
        <begin position="11"/>
        <end position="33"/>
    </location>
</feature>
<feature type="region of interest" description="Disordered" evidence="1">
    <location>
        <begin position="46"/>
        <end position="71"/>
    </location>
</feature>
<gene>
    <name evidence="2" type="ORF">G4B88_000685</name>
</gene>
<name>A0A7J6F5V7_CANSA</name>
<protein>
    <submittedName>
        <fullName evidence="2">Uncharacterized protein</fullName>
    </submittedName>
</protein>
<dbReference type="EMBL" id="JAATIQ010000264">
    <property type="protein sequence ID" value="KAF4366093.1"/>
    <property type="molecule type" value="Genomic_DNA"/>
</dbReference>
<evidence type="ECO:0000313" key="2">
    <source>
        <dbReference type="EMBL" id="KAF4366093.1"/>
    </source>
</evidence>
<accession>A0A7J6F5V7</accession>
<evidence type="ECO:0000313" key="3">
    <source>
        <dbReference type="Proteomes" id="UP000583929"/>
    </source>
</evidence>
<dbReference type="Proteomes" id="UP000583929">
    <property type="component" value="Unassembled WGS sequence"/>
</dbReference>
<comment type="caution">
    <text evidence="2">The sequence shown here is derived from an EMBL/GenBank/DDBJ whole genome shotgun (WGS) entry which is preliminary data.</text>
</comment>
<sequence length="71" mass="8191">MKKSLLLVDHDGAHGKVLQEDQYQDSEKNHDHNKIMTNSVLVNIDHYQDTAKDHNDDDNTDQDNKSKNDLC</sequence>